<dbReference type="OrthoDB" id="411871at2759"/>
<comment type="caution">
    <text evidence="2">The sequence shown here is derived from an EMBL/GenBank/DDBJ whole genome shotgun (WGS) entry which is preliminary data.</text>
</comment>
<evidence type="ECO:0000313" key="3">
    <source>
        <dbReference type="Proteomes" id="UP000299102"/>
    </source>
</evidence>
<dbReference type="Proteomes" id="UP000299102">
    <property type="component" value="Unassembled WGS sequence"/>
</dbReference>
<protein>
    <submittedName>
        <fullName evidence="2">Uncharacterized protein</fullName>
    </submittedName>
</protein>
<proteinExistence type="predicted"/>
<feature type="region of interest" description="Disordered" evidence="1">
    <location>
        <begin position="1"/>
        <end position="20"/>
    </location>
</feature>
<dbReference type="AlphaFoldDB" id="A0A4C1YYE1"/>
<name>A0A4C1YYE1_EUMVA</name>
<organism evidence="2 3">
    <name type="scientific">Eumeta variegata</name>
    <name type="common">Bagworm moth</name>
    <name type="synonym">Eumeta japonica</name>
    <dbReference type="NCBI Taxonomy" id="151549"/>
    <lineage>
        <taxon>Eukaryota</taxon>
        <taxon>Metazoa</taxon>
        <taxon>Ecdysozoa</taxon>
        <taxon>Arthropoda</taxon>
        <taxon>Hexapoda</taxon>
        <taxon>Insecta</taxon>
        <taxon>Pterygota</taxon>
        <taxon>Neoptera</taxon>
        <taxon>Endopterygota</taxon>
        <taxon>Lepidoptera</taxon>
        <taxon>Glossata</taxon>
        <taxon>Ditrysia</taxon>
        <taxon>Tineoidea</taxon>
        <taxon>Psychidae</taxon>
        <taxon>Oiketicinae</taxon>
        <taxon>Eumeta</taxon>
    </lineage>
</organism>
<evidence type="ECO:0000256" key="1">
    <source>
        <dbReference type="SAM" id="MobiDB-lite"/>
    </source>
</evidence>
<accession>A0A4C1YYE1</accession>
<gene>
    <name evidence="2" type="ORF">EVAR_53730_1</name>
</gene>
<dbReference type="EMBL" id="BGZK01001506">
    <property type="protein sequence ID" value="GBP81336.1"/>
    <property type="molecule type" value="Genomic_DNA"/>
</dbReference>
<keyword evidence="3" id="KW-1185">Reference proteome</keyword>
<reference evidence="2 3" key="1">
    <citation type="journal article" date="2019" name="Commun. Biol.">
        <title>The bagworm genome reveals a unique fibroin gene that provides high tensile strength.</title>
        <authorList>
            <person name="Kono N."/>
            <person name="Nakamura H."/>
            <person name="Ohtoshi R."/>
            <person name="Tomita M."/>
            <person name="Numata K."/>
            <person name="Arakawa K."/>
        </authorList>
    </citation>
    <scope>NUCLEOTIDE SEQUENCE [LARGE SCALE GENOMIC DNA]</scope>
</reference>
<sequence>MFVPHRAENNGQLRKRNGHKIHKQRLCPRIHMWTDLLEYNHRLASSKTDRRKGTLSGICRRCSPRFLSESSSTIENAANEAMKIVTKWGSENKLNFAPQKTQAMVLTKS</sequence>
<evidence type="ECO:0000313" key="2">
    <source>
        <dbReference type="EMBL" id="GBP81336.1"/>
    </source>
</evidence>